<keyword evidence="7" id="KW-0496">Mitochondrion</keyword>
<comment type="caution">
    <text evidence="10">The sequence shown here is derived from an EMBL/GenBank/DDBJ whole genome shotgun (WGS) entry which is preliminary data.</text>
</comment>
<sequence>MVMDENKSVIVFGQDITKIPCFRNSFLYGISGGIGAGLFYFMCTSKPLMASHCGMACFTVITLGYWTHCRYNYSKVRLDMMRMQRLLREQALYEGTGVEKQIDEELKQKTSEES</sequence>
<evidence type="ECO:0000256" key="1">
    <source>
        <dbReference type="ARBA" id="ARBA00004273"/>
    </source>
</evidence>
<feature type="transmembrane region" description="Helical" evidence="9">
    <location>
        <begin position="48"/>
        <end position="67"/>
    </location>
</feature>
<feature type="transmembrane region" description="Helical" evidence="9">
    <location>
        <begin position="21"/>
        <end position="42"/>
    </location>
</feature>
<dbReference type="Proteomes" id="UP000051574">
    <property type="component" value="Unassembled WGS sequence"/>
</dbReference>
<dbReference type="GO" id="GO:0033617">
    <property type="term" value="P:mitochondrial respiratory chain complex IV assembly"/>
    <property type="evidence" value="ECO:0007669"/>
    <property type="project" value="InterPro"/>
</dbReference>
<evidence type="ECO:0000256" key="6">
    <source>
        <dbReference type="ARBA" id="ARBA00022989"/>
    </source>
</evidence>
<dbReference type="GO" id="GO:0005743">
    <property type="term" value="C:mitochondrial inner membrane"/>
    <property type="evidence" value="ECO:0007669"/>
    <property type="project" value="UniProtKB-SubCell"/>
</dbReference>
<evidence type="ECO:0000256" key="4">
    <source>
        <dbReference type="ARBA" id="ARBA00022692"/>
    </source>
</evidence>
<dbReference type="PRINTS" id="PR02049">
    <property type="entry name" value="PROTEINF36A"/>
</dbReference>
<dbReference type="PANTHER" id="PTHR31586:SF1">
    <property type="entry name" value="CYTOCHROME C OXIDASE ASSEMBLY PROTEIN COX20, MITOCHONDRIAL"/>
    <property type="match status" value="1"/>
</dbReference>
<name>A0A0T6B968_9SCAR</name>
<keyword evidence="11" id="KW-1185">Reference proteome</keyword>
<dbReference type="PANTHER" id="PTHR31586">
    <property type="entry name" value="CYTOCHROME C OXIDASE PROTEIN 20"/>
    <property type="match status" value="1"/>
</dbReference>
<protein>
    <recommendedName>
        <fullName evidence="3">Cytochrome c oxidase assembly protein COX20, mitochondrial</fullName>
    </recommendedName>
</protein>
<keyword evidence="4 9" id="KW-0812">Transmembrane</keyword>
<gene>
    <name evidence="10" type="ORF">AMK59_4164</name>
</gene>
<evidence type="ECO:0000256" key="7">
    <source>
        <dbReference type="ARBA" id="ARBA00023128"/>
    </source>
</evidence>
<keyword evidence="6 9" id="KW-1133">Transmembrane helix</keyword>
<dbReference type="OrthoDB" id="14603at2759"/>
<accession>A0A0T6B968</accession>
<dbReference type="AlphaFoldDB" id="A0A0T6B968"/>
<evidence type="ECO:0000256" key="8">
    <source>
        <dbReference type="ARBA" id="ARBA00023136"/>
    </source>
</evidence>
<dbReference type="EMBL" id="LJIG01009033">
    <property type="protein sequence ID" value="KRT83889.1"/>
    <property type="molecule type" value="Genomic_DNA"/>
</dbReference>
<keyword evidence="5" id="KW-0999">Mitochondrion inner membrane</keyword>
<evidence type="ECO:0000256" key="3">
    <source>
        <dbReference type="ARBA" id="ARBA00017689"/>
    </source>
</evidence>
<evidence type="ECO:0000313" key="10">
    <source>
        <dbReference type="EMBL" id="KRT83889.1"/>
    </source>
</evidence>
<evidence type="ECO:0000256" key="2">
    <source>
        <dbReference type="ARBA" id="ARBA00009575"/>
    </source>
</evidence>
<comment type="subcellular location">
    <subcellularLocation>
        <location evidence="1">Mitochondrion inner membrane</location>
    </subcellularLocation>
</comment>
<keyword evidence="8 9" id="KW-0472">Membrane</keyword>
<comment type="similarity">
    <text evidence="2">Belongs to the COX20 family.</text>
</comment>
<organism evidence="10 11">
    <name type="scientific">Oryctes borbonicus</name>
    <dbReference type="NCBI Taxonomy" id="1629725"/>
    <lineage>
        <taxon>Eukaryota</taxon>
        <taxon>Metazoa</taxon>
        <taxon>Ecdysozoa</taxon>
        <taxon>Arthropoda</taxon>
        <taxon>Hexapoda</taxon>
        <taxon>Insecta</taxon>
        <taxon>Pterygota</taxon>
        <taxon>Neoptera</taxon>
        <taxon>Endopterygota</taxon>
        <taxon>Coleoptera</taxon>
        <taxon>Polyphaga</taxon>
        <taxon>Scarabaeiformia</taxon>
        <taxon>Scarabaeidae</taxon>
        <taxon>Dynastinae</taxon>
        <taxon>Oryctes</taxon>
    </lineage>
</organism>
<evidence type="ECO:0000256" key="9">
    <source>
        <dbReference type="SAM" id="Phobius"/>
    </source>
</evidence>
<dbReference type="InterPro" id="IPR022533">
    <property type="entry name" value="Cox20"/>
</dbReference>
<evidence type="ECO:0000313" key="11">
    <source>
        <dbReference type="Proteomes" id="UP000051574"/>
    </source>
</evidence>
<evidence type="ECO:0000256" key="5">
    <source>
        <dbReference type="ARBA" id="ARBA00022792"/>
    </source>
</evidence>
<proteinExistence type="inferred from homology"/>
<reference evidence="10 11" key="1">
    <citation type="submission" date="2015-09" db="EMBL/GenBank/DDBJ databases">
        <title>Draft genome of the scarab beetle Oryctes borbonicus.</title>
        <authorList>
            <person name="Meyer J.M."/>
            <person name="Markov G.V."/>
            <person name="Baskaran P."/>
            <person name="Herrmann M."/>
            <person name="Sommer R.J."/>
            <person name="Roedelsperger C."/>
        </authorList>
    </citation>
    <scope>NUCLEOTIDE SEQUENCE [LARGE SCALE GENOMIC DNA]</scope>
    <source>
        <strain evidence="10">OB123</strain>
        <tissue evidence="10">Whole animal</tissue>
    </source>
</reference>
<dbReference type="Pfam" id="PF12597">
    <property type="entry name" value="Cox20"/>
    <property type="match status" value="1"/>
</dbReference>